<name>A0ABS1Q9D3_9ACTN</name>
<organism evidence="1 2">
    <name type="scientific">Streptomyces endocoffeicus</name>
    <dbReference type="NCBI Taxonomy" id="2898945"/>
    <lineage>
        <taxon>Bacteria</taxon>
        <taxon>Bacillati</taxon>
        <taxon>Actinomycetota</taxon>
        <taxon>Actinomycetes</taxon>
        <taxon>Kitasatosporales</taxon>
        <taxon>Streptomycetaceae</taxon>
        <taxon>Streptomyces</taxon>
    </lineage>
</organism>
<dbReference type="EMBL" id="JAERRG010000063">
    <property type="protein sequence ID" value="MBL1120757.1"/>
    <property type="molecule type" value="Genomic_DNA"/>
</dbReference>
<evidence type="ECO:0000313" key="2">
    <source>
        <dbReference type="Proteomes" id="UP000621510"/>
    </source>
</evidence>
<accession>A0ABS1Q9D3</accession>
<protein>
    <submittedName>
        <fullName evidence="1">SMI1/KNR4 family protein</fullName>
    </submittedName>
</protein>
<dbReference type="InterPro" id="IPR037883">
    <property type="entry name" value="Knr4/Smi1-like_sf"/>
</dbReference>
<sequence>MSDDTQRVAAAWGRIETWLSGHAAASAGLLRPPAGEADIAAAEVAMGVEFTAALAAWYRVHDGFDEGHGAGILPSGMTMLPLADLVDEYRMRTRDWEREAGVLPFARMAGDTWSGWYVDARRGEPSYGGLGHWSVDGGDDLYPLGQGAGGWPLVDWLDEIAAALEAGRCLRRPDGMDDKHDWPVLTGSQGLTWIDPRDPRLFPDGMIKLDGPR</sequence>
<gene>
    <name evidence="1" type="ORF">JK364_52150</name>
</gene>
<keyword evidence="2" id="KW-1185">Reference proteome</keyword>
<dbReference type="SUPFAM" id="SSF160631">
    <property type="entry name" value="SMI1/KNR4-like"/>
    <property type="match status" value="1"/>
</dbReference>
<comment type="caution">
    <text evidence="1">The sequence shown here is derived from an EMBL/GenBank/DDBJ whole genome shotgun (WGS) entry which is preliminary data.</text>
</comment>
<dbReference type="Proteomes" id="UP000621510">
    <property type="component" value="Unassembled WGS sequence"/>
</dbReference>
<reference evidence="1 2" key="1">
    <citation type="submission" date="2021-01" db="EMBL/GenBank/DDBJ databases">
        <title>WGS of actinomycetes isolated from Thailand.</title>
        <authorList>
            <person name="Thawai C."/>
        </authorList>
    </citation>
    <scope>NUCLEOTIDE SEQUENCE [LARGE SCALE GENOMIC DNA]</scope>
    <source>
        <strain evidence="1 2">CA3R110</strain>
    </source>
</reference>
<evidence type="ECO:0000313" key="1">
    <source>
        <dbReference type="EMBL" id="MBL1120757.1"/>
    </source>
</evidence>
<proteinExistence type="predicted"/>